<dbReference type="RefSeq" id="WP_323980436.1">
    <property type="nucleotide sequence ID" value="NZ_JAYKBV010000076.1"/>
</dbReference>
<protein>
    <recommendedName>
        <fullName evidence="3">MBG domain-containing protein</fullName>
    </recommendedName>
</protein>
<evidence type="ECO:0008006" key="3">
    <source>
        <dbReference type="Google" id="ProtNLM"/>
    </source>
</evidence>
<proteinExistence type="predicted"/>
<organism evidence="1 2">
    <name type="scientific">Capnocytophaga gingivalis</name>
    <dbReference type="NCBI Taxonomy" id="1017"/>
    <lineage>
        <taxon>Bacteria</taxon>
        <taxon>Pseudomonadati</taxon>
        <taxon>Bacteroidota</taxon>
        <taxon>Flavobacteriia</taxon>
        <taxon>Flavobacteriales</taxon>
        <taxon>Flavobacteriaceae</taxon>
        <taxon>Capnocytophaga</taxon>
    </lineage>
</organism>
<evidence type="ECO:0000313" key="2">
    <source>
        <dbReference type="Proteomes" id="UP001324270"/>
    </source>
</evidence>
<sequence>SAANTTGSLTVAGNLAFQSGAIYAVQVTPSVAASTNVLGTATLGGATVNATFANGSYISKQYTILTATNGVSGTFGALANSNLPANVTDTLSY</sequence>
<dbReference type="Proteomes" id="UP001324270">
    <property type="component" value="Unassembled WGS sequence"/>
</dbReference>
<evidence type="ECO:0000313" key="1">
    <source>
        <dbReference type="EMBL" id="MEB3041991.1"/>
    </source>
</evidence>
<comment type="caution">
    <text evidence="1">The sequence shown here is derived from an EMBL/GenBank/DDBJ whole genome shotgun (WGS) entry which is preliminary data.</text>
</comment>
<feature type="non-terminal residue" evidence="1">
    <location>
        <position position="93"/>
    </location>
</feature>
<feature type="non-terminal residue" evidence="1">
    <location>
        <position position="1"/>
    </location>
</feature>
<dbReference type="EMBL" id="JAYKBV010000076">
    <property type="protein sequence ID" value="MEB3041991.1"/>
    <property type="molecule type" value="Genomic_DNA"/>
</dbReference>
<accession>A0ABU5YDG3</accession>
<gene>
    <name evidence="1" type="ORF">VJJ49_15060</name>
</gene>
<keyword evidence="2" id="KW-1185">Reference proteome</keyword>
<name>A0ABU5YDG3_9FLAO</name>
<reference evidence="1 2" key="1">
    <citation type="submission" date="2023-12" db="EMBL/GenBank/DDBJ databases">
        <title>Genomic sequences of Capnocytophaga and Parvimonas strains.</title>
        <authorList>
            <person name="Watt R.M."/>
            <person name="Wang M."/>
            <person name="Yang T."/>
            <person name="Tong W.M."/>
        </authorList>
    </citation>
    <scope>NUCLEOTIDE SEQUENCE [LARGE SCALE GENOMIC DNA]</scope>
    <source>
        <strain evidence="1 2">CCUG 13156</strain>
    </source>
</reference>